<sequence length="646" mass="71012">MKRTQQETTFSARRISRRALVLGGAQLGIAGLLTARLAHLQLDEAQEFRLLAEENRINVHLIAPARGLIFDRNGAEIAANEQIYRISMRREDAGDVDAVIAKLRGLVRLDEDRLQRAMREMQRSPSFVSVTLAERISWEELSAVALNAPALPGITPEVGLSRVYPRGQDFSHVIGYVGRVTERDLEQDTTDDPLLRTPQFQIGKTGTERAMESVLRGRAGTKRIEVNAAGRIMRELDRVPGVSGHDVRLTIDANLQNFVQARLGTESASCVVLDCRNGDVVAAVSSPSFDPNLFVQGISVPDYAVLRDNDHRPLHNKIVQGLYPPGSTFKMVTLLAALEAGQVTPRDTHYCGGHITVSNRRFHCWKRGGHGWVDLKKSLRESCDIYYYELAQKTGIDRIAAMARKLGLGIAPELEMTSVSDGLIPDREWKRVRRGEEWRIGDSINASIGQGYVLASPMQLAIMTARLASGLEITPRLVKSVDGVDQPSGVKGTLDIPRSWLDQVRESMYQVVNARGGTAGRSKFDLAGIKWAGKTGTSQVRNITAAERARGVFRNEDLPWERRDHALYVGYAPHDDPKYAVSVVVEHGGGGSKAAAPVARDVMLYALHGDVPPLEAYPTGQREEIAERFDAMPLAPRVGGTGTSQA</sequence>
<evidence type="ECO:0000256" key="4">
    <source>
        <dbReference type="ARBA" id="ARBA00022519"/>
    </source>
</evidence>
<evidence type="ECO:0000256" key="10">
    <source>
        <dbReference type="ARBA" id="ARBA00022984"/>
    </source>
</evidence>
<dbReference type="NCBIfam" id="TIGR03423">
    <property type="entry name" value="pbp2_mrdA"/>
    <property type="match status" value="1"/>
</dbReference>
<dbReference type="PANTHER" id="PTHR30627">
    <property type="entry name" value="PEPTIDOGLYCAN D,D-TRANSPEPTIDASE"/>
    <property type="match status" value="1"/>
</dbReference>
<keyword evidence="8" id="KW-0378">Hydrolase</keyword>
<dbReference type="InterPro" id="IPR001460">
    <property type="entry name" value="PCN-bd_Tpept"/>
</dbReference>
<keyword evidence="6" id="KW-0645">Protease</keyword>
<evidence type="ECO:0000256" key="14">
    <source>
        <dbReference type="SAM" id="Phobius"/>
    </source>
</evidence>
<evidence type="ECO:0000256" key="1">
    <source>
        <dbReference type="ARBA" id="ARBA00004167"/>
    </source>
</evidence>
<evidence type="ECO:0000256" key="13">
    <source>
        <dbReference type="ARBA" id="ARBA00023316"/>
    </source>
</evidence>
<dbReference type="GO" id="GO:0006508">
    <property type="term" value="P:proteolysis"/>
    <property type="evidence" value="ECO:0007669"/>
    <property type="project" value="UniProtKB-KW"/>
</dbReference>
<evidence type="ECO:0000256" key="3">
    <source>
        <dbReference type="ARBA" id="ARBA00022475"/>
    </source>
</evidence>
<feature type="domain" description="Penicillin-binding protein dimerisation" evidence="16">
    <location>
        <begin position="62"/>
        <end position="236"/>
    </location>
</feature>
<dbReference type="Gene3D" id="3.90.1310.10">
    <property type="entry name" value="Penicillin-binding protein 2a (Domain 2)"/>
    <property type="match status" value="1"/>
</dbReference>
<organism evidence="17 18">
    <name type="scientific">Jannaschia aquimarina</name>
    <dbReference type="NCBI Taxonomy" id="935700"/>
    <lineage>
        <taxon>Bacteria</taxon>
        <taxon>Pseudomonadati</taxon>
        <taxon>Pseudomonadota</taxon>
        <taxon>Alphaproteobacteria</taxon>
        <taxon>Rhodobacterales</taxon>
        <taxon>Roseobacteraceae</taxon>
        <taxon>Jannaschia</taxon>
    </lineage>
</organism>
<keyword evidence="4" id="KW-0997">Cell inner membrane</keyword>
<evidence type="ECO:0000313" key="18">
    <source>
        <dbReference type="Proteomes" id="UP000032232"/>
    </source>
</evidence>
<keyword evidence="11 14" id="KW-1133">Transmembrane helix</keyword>
<dbReference type="GO" id="GO:0071972">
    <property type="term" value="F:peptidoglycan L,D-transpeptidase activity"/>
    <property type="evidence" value="ECO:0007669"/>
    <property type="project" value="TreeGrafter"/>
</dbReference>
<proteinExistence type="predicted"/>
<gene>
    <name evidence="17" type="primary">spoVD</name>
    <name evidence="17" type="ORF">jaqu_27790</name>
</gene>
<evidence type="ECO:0000256" key="5">
    <source>
        <dbReference type="ARBA" id="ARBA00022645"/>
    </source>
</evidence>
<keyword evidence="18" id="KW-1185">Reference proteome</keyword>
<evidence type="ECO:0000256" key="7">
    <source>
        <dbReference type="ARBA" id="ARBA00022692"/>
    </source>
</evidence>
<dbReference type="PATRIC" id="fig|935700.4.peg.2877"/>
<evidence type="ECO:0000256" key="11">
    <source>
        <dbReference type="ARBA" id="ARBA00022989"/>
    </source>
</evidence>
<dbReference type="InterPro" id="IPR036138">
    <property type="entry name" value="PBP_dimer_sf"/>
</dbReference>
<dbReference type="GO" id="GO:0005886">
    <property type="term" value="C:plasma membrane"/>
    <property type="evidence" value="ECO:0007669"/>
    <property type="project" value="UniProtKB-SubCell"/>
</dbReference>
<dbReference type="OrthoDB" id="9766847at2"/>
<dbReference type="SUPFAM" id="SSF56519">
    <property type="entry name" value="Penicillin binding protein dimerisation domain"/>
    <property type="match status" value="1"/>
</dbReference>
<keyword evidence="10" id="KW-0573">Peptidoglycan synthesis</keyword>
<evidence type="ECO:0000256" key="8">
    <source>
        <dbReference type="ARBA" id="ARBA00022801"/>
    </source>
</evidence>
<dbReference type="STRING" id="935700.jaqu_27790"/>
<keyword evidence="3" id="KW-1003">Cell membrane</keyword>
<dbReference type="InterPro" id="IPR017790">
    <property type="entry name" value="Penicillin-binding_protein_2"/>
</dbReference>
<dbReference type="GO" id="GO:0009252">
    <property type="term" value="P:peptidoglycan biosynthetic process"/>
    <property type="evidence" value="ECO:0007669"/>
    <property type="project" value="UniProtKB-KW"/>
</dbReference>
<evidence type="ECO:0000256" key="12">
    <source>
        <dbReference type="ARBA" id="ARBA00023136"/>
    </source>
</evidence>
<name>A0A0D1EF68_9RHOB</name>
<dbReference type="SUPFAM" id="SSF56601">
    <property type="entry name" value="beta-lactamase/transpeptidase-like"/>
    <property type="match status" value="1"/>
</dbReference>
<keyword evidence="13" id="KW-0961">Cell wall biogenesis/degradation</keyword>
<evidence type="ECO:0000256" key="2">
    <source>
        <dbReference type="ARBA" id="ARBA00004236"/>
    </source>
</evidence>
<keyword evidence="12 14" id="KW-0472">Membrane</keyword>
<evidence type="ECO:0000256" key="9">
    <source>
        <dbReference type="ARBA" id="ARBA00022960"/>
    </source>
</evidence>
<reference evidence="17 18" key="1">
    <citation type="submission" date="2015-02" db="EMBL/GenBank/DDBJ databases">
        <title>Genome Sequence of Jannaschia aquimarina DSM28248, a member of the Roseobacter clade.</title>
        <authorList>
            <person name="Voget S."/>
            <person name="Daniel R."/>
        </authorList>
    </citation>
    <scope>NUCLEOTIDE SEQUENCE [LARGE SCALE GENOMIC DNA]</scope>
    <source>
        <strain evidence="17 18">GSW-M26</strain>
    </source>
</reference>
<dbReference type="Pfam" id="PF03717">
    <property type="entry name" value="PBP_dimer"/>
    <property type="match status" value="1"/>
</dbReference>
<dbReference type="Pfam" id="PF00905">
    <property type="entry name" value="Transpeptidase"/>
    <property type="match status" value="1"/>
</dbReference>
<dbReference type="PANTHER" id="PTHR30627:SF2">
    <property type="entry name" value="PEPTIDOGLYCAN D,D-TRANSPEPTIDASE MRDA"/>
    <property type="match status" value="1"/>
</dbReference>
<protein>
    <submittedName>
        <fullName evidence="17">SpoVD protein</fullName>
    </submittedName>
</protein>
<comment type="subcellular location">
    <subcellularLocation>
        <location evidence="2">Cell membrane</location>
    </subcellularLocation>
    <subcellularLocation>
        <location evidence="1">Membrane</location>
        <topology evidence="1">Single-pass membrane protein</topology>
    </subcellularLocation>
</comment>
<evidence type="ECO:0000259" key="16">
    <source>
        <dbReference type="Pfam" id="PF03717"/>
    </source>
</evidence>
<evidence type="ECO:0000313" key="17">
    <source>
        <dbReference type="EMBL" id="KIT15531.1"/>
    </source>
</evidence>
<feature type="domain" description="Penicillin-binding protein transpeptidase" evidence="15">
    <location>
        <begin position="269"/>
        <end position="603"/>
    </location>
</feature>
<feature type="transmembrane region" description="Helical" evidence="14">
    <location>
        <begin position="20"/>
        <end position="39"/>
    </location>
</feature>
<keyword evidence="9" id="KW-0133">Cell shape</keyword>
<dbReference type="InterPro" id="IPR012338">
    <property type="entry name" value="Beta-lactam/transpept-like"/>
</dbReference>
<keyword evidence="5" id="KW-0121">Carboxypeptidase</keyword>
<dbReference type="GO" id="GO:0071555">
    <property type="term" value="P:cell wall organization"/>
    <property type="evidence" value="ECO:0007669"/>
    <property type="project" value="UniProtKB-KW"/>
</dbReference>
<dbReference type="Gene3D" id="3.30.1390.30">
    <property type="entry name" value="Penicillin-binding protein 2a, domain 3"/>
    <property type="match status" value="1"/>
</dbReference>
<dbReference type="GO" id="GO:0009002">
    <property type="term" value="F:serine-type D-Ala-D-Ala carboxypeptidase activity"/>
    <property type="evidence" value="ECO:0007669"/>
    <property type="project" value="InterPro"/>
</dbReference>
<dbReference type="RefSeq" id="WP_043919570.1">
    <property type="nucleotide sequence ID" value="NZ_FZPF01000012.1"/>
</dbReference>
<keyword evidence="7 14" id="KW-0812">Transmembrane</keyword>
<dbReference type="AlphaFoldDB" id="A0A0D1EF68"/>
<dbReference type="InterPro" id="IPR005311">
    <property type="entry name" value="PBP_dimer"/>
</dbReference>
<dbReference type="Proteomes" id="UP000032232">
    <property type="component" value="Unassembled WGS sequence"/>
</dbReference>
<dbReference type="Gene3D" id="3.40.710.10">
    <property type="entry name" value="DD-peptidase/beta-lactamase superfamily"/>
    <property type="match status" value="1"/>
</dbReference>
<dbReference type="GO" id="GO:0008360">
    <property type="term" value="P:regulation of cell shape"/>
    <property type="evidence" value="ECO:0007669"/>
    <property type="project" value="UniProtKB-KW"/>
</dbReference>
<dbReference type="GO" id="GO:0008658">
    <property type="term" value="F:penicillin binding"/>
    <property type="evidence" value="ECO:0007669"/>
    <property type="project" value="InterPro"/>
</dbReference>
<dbReference type="EMBL" id="JYFE01000049">
    <property type="protein sequence ID" value="KIT15531.1"/>
    <property type="molecule type" value="Genomic_DNA"/>
</dbReference>
<evidence type="ECO:0000256" key="6">
    <source>
        <dbReference type="ARBA" id="ARBA00022670"/>
    </source>
</evidence>
<dbReference type="InterPro" id="IPR050515">
    <property type="entry name" value="Beta-lactam/transpept"/>
</dbReference>
<comment type="caution">
    <text evidence="17">The sequence shown here is derived from an EMBL/GenBank/DDBJ whole genome shotgun (WGS) entry which is preliminary data.</text>
</comment>
<evidence type="ECO:0000259" key="15">
    <source>
        <dbReference type="Pfam" id="PF00905"/>
    </source>
</evidence>
<accession>A0A0D1EF68</accession>